<evidence type="ECO:0000256" key="5">
    <source>
        <dbReference type="SAM" id="MobiDB-lite"/>
    </source>
</evidence>
<reference evidence="6 7" key="1">
    <citation type="journal article" date="2021" name="Hortic Res">
        <title>Chromosome-scale assembly of the Dendrobium chrysotoxum genome enhances the understanding of orchid evolution.</title>
        <authorList>
            <person name="Zhang Y."/>
            <person name="Zhang G.Q."/>
            <person name="Zhang D."/>
            <person name="Liu X.D."/>
            <person name="Xu X.Y."/>
            <person name="Sun W.H."/>
            <person name="Yu X."/>
            <person name="Zhu X."/>
            <person name="Wang Z.W."/>
            <person name="Zhao X."/>
            <person name="Zhong W.Y."/>
            <person name="Chen H."/>
            <person name="Yin W.L."/>
            <person name="Huang T."/>
            <person name="Niu S.C."/>
            <person name="Liu Z.J."/>
        </authorList>
    </citation>
    <scope>NUCLEOTIDE SEQUENCE [LARGE SCALE GENOMIC DNA]</scope>
    <source>
        <strain evidence="6">Lindl</strain>
    </source>
</reference>
<keyword evidence="3" id="KW-0347">Helicase</keyword>
<dbReference type="Proteomes" id="UP000775213">
    <property type="component" value="Unassembled WGS sequence"/>
</dbReference>
<gene>
    <name evidence="6" type="ORF">IEQ34_001480</name>
</gene>
<dbReference type="GO" id="GO:0045003">
    <property type="term" value="P:double-strand break repair via synthesis-dependent strand annealing"/>
    <property type="evidence" value="ECO:0007669"/>
    <property type="project" value="TreeGrafter"/>
</dbReference>
<keyword evidence="7" id="KW-1185">Reference proteome</keyword>
<evidence type="ECO:0000256" key="4">
    <source>
        <dbReference type="ARBA" id="ARBA00022840"/>
    </source>
</evidence>
<dbReference type="GO" id="GO:0016787">
    <property type="term" value="F:hydrolase activity"/>
    <property type="evidence" value="ECO:0007669"/>
    <property type="project" value="UniProtKB-KW"/>
</dbReference>
<evidence type="ECO:0000313" key="7">
    <source>
        <dbReference type="Proteomes" id="UP000775213"/>
    </source>
</evidence>
<name>A0AAV7HQK5_DENCH</name>
<keyword evidence="4" id="KW-0067">ATP-binding</keyword>
<dbReference type="GO" id="GO:0005524">
    <property type="term" value="F:ATP binding"/>
    <property type="evidence" value="ECO:0007669"/>
    <property type="project" value="UniProtKB-KW"/>
</dbReference>
<keyword evidence="2" id="KW-0378">Hydrolase</keyword>
<dbReference type="AlphaFoldDB" id="A0AAV7HQK5"/>
<feature type="region of interest" description="Disordered" evidence="5">
    <location>
        <begin position="24"/>
        <end position="65"/>
    </location>
</feature>
<sequence>MTIAVNVGEKEKAIRHVDAFVDEEAEVSGDASVSEDELVDEKNDQYDDSFIDDKINPTEGSTEAENSEVDMIAFYRRSLLTQSPMVLPGKCLPTSHEPLSSGTAGSCSPDRKINLIDTPQDGLLSVNQLDDKNSAICNAASVIAVSGEAGNHSERCSNKLESRKRKLFFQPSDAITKENLNSQLRCEMQSAHAESNLHHPPKVAKFDTYLSFDDDFYQDLDLDEVEAQATKLLRFRSESSFGKSQAAVHDHSAQIDEGTSTGINFICSPKFDLGI</sequence>
<dbReference type="GO" id="GO:0009378">
    <property type="term" value="F:four-way junction helicase activity"/>
    <property type="evidence" value="ECO:0007669"/>
    <property type="project" value="TreeGrafter"/>
</dbReference>
<evidence type="ECO:0000256" key="3">
    <source>
        <dbReference type="ARBA" id="ARBA00022806"/>
    </source>
</evidence>
<feature type="compositionally biased region" description="Acidic residues" evidence="5">
    <location>
        <begin position="24"/>
        <end position="39"/>
    </location>
</feature>
<feature type="compositionally biased region" description="Basic and acidic residues" evidence="5">
    <location>
        <begin position="40"/>
        <end position="56"/>
    </location>
</feature>
<keyword evidence="1" id="KW-0547">Nucleotide-binding</keyword>
<dbReference type="PANTHER" id="PTHR14025:SF20">
    <property type="entry name" value="FANCONI ANEMIA GROUP M PROTEIN"/>
    <property type="match status" value="1"/>
</dbReference>
<dbReference type="PANTHER" id="PTHR14025">
    <property type="entry name" value="FANCONI ANEMIA GROUP M FANCM FAMILY MEMBER"/>
    <property type="match status" value="1"/>
</dbReference>
<organism evidence="6 7">
    <name type="scientific">Dendrobium chrysotoxum</name>
    <name type="common">Orchid</name>
    <dbReference type="NCBI Taxonomy" id="161865"/>
    <lineage>
        <taxon>Eukaryota</taxon>
        <taxon>Viridiplantae</taxon>
        <taxon>Streptophyta</taxon>
        <taxon>Embryophyta</taxon>
        <taxon>Tracheophyta</taxon>
        <taxon>Spermatophyta</taxon>
        <taxon>Magnoliopsida</taxon>
        <taxon>Liliopsida</taxon>
        <taxon>Asparagales</taxon>
        <taxon>Orchidaceae</taxon>
        <taxon>Epidendroideae</taxon>
        <taxon>Malaxideae</taxon>
        <taxon>Dendrobiinae</taxon>
        <taxon>Dendrobium</taxon>
    </lineage>
</organism>
<comment type="caution">
    <text evidence="6">The sequence shown here is derived from an EMBL/GenBank/DDBJ whole genome shotgun (WGS) entry which is preliminary data.</text>
</comment>
<dbReference type="GO" id="GO:0043138">
    <property type="term" value="F:3'-5' DNA helicase activity"/>
    <property type="evidence" value="ECO:0007669"/>
    <property type="project" value="TreeGrafter"/>
</dbReference>
<dbReference type="GO" id="GO:0036297">
    <property type="term" value="P:interstrand cross-link repair"/>
    <property type="evidence" value="ECO:0007669"/>
    <property type="project" value="TreeGrafter"/>
</dbReference>
<proteinExistence type="predicted"/>
<dbReference type="GO" id="GO:0000400">
    <property type="term" value="F:four-way junction DNA binding"/>
    <property type="evidence" value="ECO:0007669"/>
    <property type="project" value="TreeGrafter"/>
</dbReference>
<dbReference type="EMBL" id="JAGFBR010000002">
    <property type="protein sequence ID" value="KAH0469922.1"/>
    <property type="molecule type" value="Genomic_DNA"/>
</dbReference>
<evidence type="ECO:0000313" key="6">
    <source>
        <dbReference type="EMBL" id="KAH0469922.1"/>
    </source>
</evidence>
<accession>A0AAV7HQK5</accession>
<protein>
    <submittedName>
        <fullName evidence="6">Uncharacterized protein</fullName>
    </submittedName>
</protein>
<evidence type="ECO:0000256" key="2">
    <source>
        <dbReference type="ARBA" id="ARBA00022801"/>
    </source>
</evidence>
<evidence type="ECO:0000256" key="1">
    <source>
        <dbReference type="ARBA" id="ARBA00022741"/>
    </source>
</evidence>